<dbReference type="PIRSF" id="PIRSF029287">
    <property type="entry name" value="UCP029287"/>
    <property type="match status" value="1"/>
</dbReference>
<keyword evidence="2" id="KW-1185">Reference proteome</keyword>
<dbReference type="Proteomes" id="UP001331561">
    <property type="component" value="Unassembled WGS sequence"/>
</dbReference>
<proteinExistence type="predicted"/>
<dbReference type="InterPro" id="IPR017748">
    <property type="entry name" value="TagF"/>
</dbReference>
<gene>
    <name evidence="1" type="primary">tagF</name>
    <name evidence="1" type="ORF">VVD49_13865</name>
</gene>
<evidence type="ECO:0000313" key="2">
    <source>
        <dbReference type="Proteomes" id="UP001331561"/>
    </source>
</evidence>
<dbReference type="Pfam" id="PF09867">
    <property type="entry name" value="TagF_N"/>
    <property type="match status" value="1"/>
</dbReference>
<evidence type="ECO:0000313" key="1">
    <source>
        <dbReference type="EMBL" id="MEC5386817.1"/>
    </source>
</evidence>
<dbReference type="RefSeq" id="WP_327599775.1">
    <property type="nucleotide sequence ID" value="NZ_JAYXHS010000002.1"/>
</dbReference>
<sequence>MEMTPGWFGKLPALGDFAHRRLPQAFVADWDAWLQRGLAHSQQNLGNEWLNTYLTSHVWRFVIAPGTLDTSTWAGIVMPSVDRVGRYFPLTLCAELQNFSFEPSTVGAVEEWVQDLEAAARAGLEADATIDSFEAALASCRVPSCSPSSPSLLRAEGAGTALAHALRERTAFERIETGPNVGLETMARVAAGRLMGQLFGGYSLWWCQNEASALGGFVCQGMPSPGVFARMLQYTPEQS</sequence>
<protein>
    <submittedName>
        <fullName evidence="1">Type VI secretion system-associated protein TagF</fullName>
    </submittedName>
</protein>
<name>A0ABU6K599_9RHOO</name>
<dbReference type="NCBIfam" id="TIGR03373">
    <property type="entry name" value="VI_minor_4"/>
    <property type="match status" value="1"/>
</dbReference>
<organism evidence="1 2">
    <name type="scientific">Uliginosibacterium silvisoli</name>
    <dbReference type="NCBI Taxonomy" id="3114758"/>
    <lineage>
        <taxon>Bacteria</taxon>
        <taxon>Pseudomonadati</taxon>
        <taxon>Pseudomonadota</taxon>
        <taxon>Betaproteobacteria</taxon>
        <taxon>Rhodocyclales</taxon>
        <taxon>Zoogloeaceae</taxon>
        <taxon>Uliginosibacterium</taxon>
    </lineage>
</organism>
<dbReference type="InterPro" id="IPR038225">
    <property type="entry name" value="TagF_sf"/>
</dbReference>
<comment type="caution">
    <text evidence="1">The sequence shown here is derived from an EMBL/GenBank/DDBJ whole genome shotgun (WGS) entry which is preliminary data.</text>
</comment>
<dbReference type="Gene3D" id="3.40.1730.10">
    <property type="entry name" value="pa0076 domain"/>
    <property type="match status" value="1"/>
</dbReference>
<accession>A0ABU6K599</accession>
<reference evidence="1 2" key="1">
    <citation type="submission" date="2024-01" db="EMBL/GenBank/DDBJ databases">
        <title>Uliginosibacterium soil sp. nov.</title>
        <authorList>
            <person name="Lv Y."/>
        </authorList>
    </citation>
    <scope>NUCLEOTIDE SEQUENCE [LARGE SCALE GENOMIC DNA]</scope>
    <source>
        <strain evidence="1 2">H3</strain>
    </source>
</reference>
<dbReference type="EMBL" id="JAYXHS010000002">
    <property type="protein sequence ID" value="MEC5386817.1"/>
    <property type="molecule type" value="Genomic_DNA"/>
</dbReference>